<evidence type="ECO:0000259" key="1">
    <source>
        <dbReference type="Pfam" id="PF13175"/>
    </source>
</evidence>
<dbReference type="InterPro" id="IPR014555">
    <property type="entry name" value="RecF-like"/>
</dbReference>
<evidence type="ECO:0000313" key="2">
    <source>
        <dbReference type="EMBL" id="KAA6317279.1"/>
    </source>
</evidence>
<accession>A0A5J4Q7V3</accession>
<dbReference type="GO" id="GO:0016787">
    <property type="term" value="F:hydrolase activity"/>
    <property type="evidence" value="ECO:0007669"/>
    <property type="project" value="UniProtKB-KW"/>
</dbReference>
<dbReference type="EC" id="3.6.1.-" evidence="2"/>
<dbReference type="SUPFAM" id="SSF52540">
    <property type="entry name" value="P-loop containing nucleoside triphosphate hydrolases"/>
    <property type="match status" value="1"/>
</dbReference>
<dbReference type="InterPro" id="IPR051396">
    <property type="entry name" value="Bact_Antivir_Def_Nuclease"/>
</dbReference>
<name>A0A5J4Q7V3_9ZZZZ</name>
<gene>
    <name evidence="2" type="ORF">EZS27_032540</name>
</gene>
<feature type="domain" description="Endonuclease GajA/Old nuclease/RecF-like AAA" evidence="1">
    <location>
        <begin position="1"/>
        <end position="317"/>
    </location>
</feature>
<sequence length="368" mass="42002">MLNSLYIKNYRNLREFKINSLEQVNLITGKNNTGKSALLEAISIYASRGDISQIRQLLEDRGEDIRQSDSKNILASNVQSFSSMFTDRKIDFNNKNTISIGQPNNSVVMRFVKYQDEEIKGEQGSIIRRRKITSDEDERQGYIEYNIGFEIAFNNWSRLFSLDNMLYSGDGLFLRKKENFQFIQTKNINRKINEQLFDSIALTEKEEYVIKALKIIEPDTEKIAFRAGGEYSALRVPVVKLSSVSEVLPLQSMGDGINRILTIILALVNSGNGFLLIDEFENGLHYTVQEQLWKIIFELSESLNIQVFATTHSEDCISGFQNVLNNSENPLKGKGKLIRLDNVNGEIKPVEYSPSELKTASDHNIETR</sequence>
<dbReference type="InterPro" id="IPR027417">
    <property type="entry name" value="P-loop_NTPase"/>
</dbReference>
<reference evidence="2" key="1">
    <citation type="submission" date="2019-03" db="EMBL/GenBank/DDBJ databases">
        <title>Single cell metagenomics reveals metabolic interactions within the superorganism composed of flagellate Streblomastix strix and complex community of Bacteroidetes bacteria on its surface.</title>
        <authorList>
            <person name="Treitli S.C."/>
            <person name="Kolisko M."/>
            <person name="Husnik F."/>
            <person name="Keeling P."/>
            <person name="Hampl V."/>
        </authorList>
    </citation>
    <scope>NUCLEOTIDE SEQUENCE</scope>
    <source>
        <strain evidence="2">STM</strain>
    </source>
</reference>
<dbReference type="PANTHER" id="PTHR43581">
    <property type="entry name" value="ATP/GTP PHOSPHATASE"/>
    <property type="match status" value="1"/>
</dbReference>
<protein>
    <submittedName>
        <fullName evidence="2">ATP/GTP phosphatase</fullName>
        <ecNumber evidence="2">3.6.1.-</ecNumber>
    </submittedName>
</protein>
<comment type="caution">
    <text evidence="2">The sequence shown here is derived from an EMBL/GenBank/DDBJ whole genome shotgun (WGS) entry which is preliminary data.</text>
</comment>
<dbReference type="PIRSF" id="PIRSF029347">
    <property type="entry name" value="RecF"/>
    <property type="match status" value="1"/>
</dbReference>
<keyword evidence="2" id="KW-0378">Hydrolase</keyword>
<proteinExistence type="predicted"/>
<dbReference type="EMBL" id="SNRY01004575">
    <property type="protein sequence ID" value="KAA6317279.1"/>
    <property type="molecule type" value="Genomic_DNA"/>
</dbReference>
<dbReference type="Gene3D" id="3.40.50.300">
    <property type="entry name" value="P-loop containing nucleotide triphosphate hydrolases"/>
    <property type="match status" value="1"/>
</dbReference>
<dbReference type="InterPro" id="IPR041685">
    <property type="entry name" value="AAA_GajA/Old/RecF-like"/>
</dbReference>
<dbReference type="PANTHER" id="PTHR43581:SF4">
    <property type="entry name" value="ATP_GTP PHOSPHATASE"/>
    <property type="match status" value="1"/>
</dbReference>
<organism evidence="2">
    <name type="scientific">termite gut metagenome</name>
    <dbReference type="NCBI Taxonomy" id="433724"/>
    <lineage>
        <taxon>unclassified sequences</taxon>
        <taxon>metagenomes</taxon>
        <taxon>organismal metagenomes</taxon>
    </lineage>
</organism>
<dbReference type="Pfam" id="PF13175">
    <property type="entry name" value="AAA_15"/>
    <property type="match status" value="1"/>
</dbReference>
<dbReference type="AlphaFoldDB" id="A0A5J4Q7V3"/>